<evidence type="ECO:0000313" key="1">
    <source>
        <dbReference type="EMBL" id="JAH96599.1"/>
    </source>
</evidence>
<dbReference type="EMBL" id="GBXM01011978">
    <property type="protein sequence ID" value="JAH96599.1"/>
    <property type="molecule type" value="Transcribed_RNA"/>
</dbReference>
<reference evidence="1" key="1">
    <citation type="submission" date="2014-11" db="EMBL/GenBank/DDBJ databases">
        <authorList>
            <person name="Amaro Gonzalez C."/>
        </authorList>
    </citation>
    <scope>NUCLEOTIDE SEQUENCE</scope>
</reference>
<reference evidence="1" key="2">
    <citation type="journal article" date="2015" name="Fish Shellfish Immunol.">
        <title>Early steps in the European eel (Anguilla anguilla)-Vibrio vulnificus interaction in the gills: Role of the RtxA13 toxin.</title>
        <authorList>
            <person name="Callol A."/>
            <person name="Pajuelo D."/>
            <person name="Ebbesson L."/>
            <person name="Teles M."/>
            <person name="MacKenzie S."/>
            <person name="Amaro C."/>
        </authorList>
    </citation>
    <scope>NUCLEOTIDE SEQUENCE</scope>
</reference>
<proteinExistence type="predicted"/>
<accession>A0A0E9X1Y6</accession>
<dbReference type="AlphaFoldDB" id="A0A0E9X1Y6"/>
<organism evidence="1">
    <name type="scientific">Anguilla anguilla</name>
    <name type="common">European freshwater eel</name>
    <name type="synonym">Muraena anguilla</name>
    <dbReference type="NCBI Taxonomy" id="7936"/>
    <lineage>
        <taxon>Eukaryota</taxon>
        <taxon>Metazoa</taxon>
        <taxon>Chordata</taxon>
        <taxon>Craniata</taxon>
        <taxon>Vertebrata</taxon>
        <taxon>Euteleostomi</taxon>
        <taxon>Actinopterygii</taxon>
        <taxon>Neopterygii</taxon>
        <taxon>Teleostei</taxon>
        <taxon>Anguilliformes</taxon>
        <taxon>Anguillidae</taxon>
        <taxon>Anguilla</taxon>
    </lineage>
</organism>
<name>A0A0E9X1Y6_ANGAN</name>
<protein>
    <submittedName>
        <fullName evidence="1">Uncharacterized protein</fullName>
    </submittedName>
</protein>
<sequence length="85" mass="9736">MLMEFKVKTRWFSSANRRGGVESRENKGDCIYFEPICLADFVVYIMEMKIWASGRACLSRALFSRMYTELSSCSLEAKIAFGTAE</sequence>